<comment type="caution">
    <text evidence="4">The sequence shown here is derived from an EMBL/GenBank/DDBJ whole genome shotgun (WGS) entry which is preliminary data.</text>
</comment>
<evidence type="ECO:0000256" key="2">
    <source>
        <dbReference type="SAM" id="MobiDB-lite"/>
    </source>
</evidence>
<dbReference type="CDD" id="cd00590">
    <property type="entry name" value="RRM_SF"/>
    <property type="match status" value="1"/>
</dbReference>
<evidence type="ECO:0000313" key="4">
    <source>
        <dbReference type="EMBL" id="KAJ6231870.1"/>
    </source>
</evidence>
<feature type="coiled-coil region" evidence="1">
    <location>
        <begin position="286"/>
        <end position="320"/>
    </location>
</feature>
<dbReference type="InterPro" id="IPR000504">
    <property type="entry name" value="RRM_dom"/>
</dbReference>
<feature type="domain" description="RRM" evidence="3">
    <location>
        <begin position="177"/>
        <end position="249"/>
    </location>
</feature>
<evidence type="ECO:0000259" key="3">
    <source>
        <dbReference type="SMART" id="SM00360"/>
    </source>
</evidence>
<sequence>MNRNTNSKLFISNLPKEYSVDLLIKKITKWIGSYPGLQILQNKKNPNNGLAILSSITQEQSIVLIQMFKKTKFQNRQLRVSNYVPRKKKNFQINKKENYSSNKAKTKNEQEKTKKNKKKIHSPYNSKFNYDSRPNKTANDDYKQNDFFDHDHKRSNFCLHKQTYSEAKNTTTTENFQIFISNIHYSASETSLTQEIEKVISIKKLIYLNNAEGKFMGKAIIILYNYQDLVKLMNYPHKIYLNKRPINVRIYNNNKHKTNNHLNPNKNQRNLNKTQQNINSTLFNEIKGLKNIIQNLSLTIVNLQENLNKNNKLLQNSNEKIIFLKEYTQNLVNHKLQNDNIILQNSSFNSQVNFENPKDNSQILVENNDLNLENNIINSSNDPVSFKPCAKKQKENNSDIKQNKNEQKNKKTKKIHSPYNSKFNYDSRPNKTANDDYKQNDFFDHDHKDQIFCLHKQTYSEAKTPPQQKNFQIFISNIHYSASETSLTQEIEKVISIKN</sequence>
<dbReference type="InterPro" id="IPR012677">
    <property type="entry name" value="Nucleotide-bd_a/b_plait_sf"/>
</dbReference>
<keyword evidence="1" id="KW-0175">Coiled coil</keyword>
<reference evidence="4" key="1">
    <citation type="submission" date="2022-08" db="EMBL/GenBank/DDBJ databases">
        <title>Novel sulfate-reducing endosymbionts in the free-living metamonad Anaeramoeba.</title>
        <authorList>
            <person name="Jerlstrom-Hultqvist J."/>
            <person name="Cepicka I."/>
            <person name="Gallot-Lavallee L."/>
            <person name="Salas-Leiva D."/>
            <person name="Curtis B.A."/>
            <person name="Zahonova K."/>
            <person name="Pipaliya S."/>
            <person name="Dacks J."/>
            <person name="Roger A.J."/>
        </authorList>
    </citation>
    <scope>NUCLEOTIDE SEQUENCE</scope>
    <source>
        <strain evidence="4">Schooner1</strain>
    </source>
</reference>
<feature type="compositionally biased region" description="Basic and acidic residues" evidence="2">
    <location>
        <begin position="392"/>
        <end position="409"/>
    </location>
</feature>
<proteinExistence type="predicted"/>
<dbReference type="EMBL" id="JAOAOG010000298">
    <property type="protein sequence ID" value="KAJ6231870.1"/>
    <property type="molecule type" value="Genomic_DNA"/>
</dbReference>
<dbReference type="InterPro" id="IPR035979">
    <property type="entry name" value="RBD_domain_sf"/>
</dbReference>
<evidence type="ECO:0000313" key="5">
    <source>
        <dbReference type="Proteomes" id="UP001150062"/>
    </source>
</evidence>
<organism evidence="4 5">
    <name type="scientific">Anaeramoeba flamelloides</name>
    <dbReference type="NCBI Taxonomy" id="1746091"/>
    <lineage>
        <taxon>Eukaryota</taxon>
        <taxon>Metamonada</taxon>
        <taxon>Anaeramoebidae</taxon>
        <taxon>Anaeramoeba</taxon>
    </lineage>
</organism>
<feature type="domain" description="RRM" evidence="3">
    <location>
        <begin position="8"/>
        <end position="81"/>
    </location>
</feature>
<gene>
    <name evidence="4" type="ORF">M0813_05602</name>
</gene>
<dbReference type="Gene3D" id="3.30.70.330">
    <property type="match status" value="1"/>
</dbReference>
<evidence type="ECO:0000256" key="1">
    <source>
        <dbReference type="SAM" id="Coils"/>
    </source>
</evidence>
<dbReference type="SMART" id="SM00360">
    <property type="entry name" value="RRM"/>
    <property type="match status" value="2"/>
</dbReference>
<feature type="region of interest" description="Disordered" evidence="2">
    <location>
        <begin position="85"/>
        <end position="136"/>
    </location>
</feature>
<protein>
    <submittedName>
        <fullName evidence="4">RNA-binding protein</fullName>
    </submittedName>
</protein>
<dbReference type="SUPFAM" id="SSF54928">
    <property type="entry name" value="RNA-binding domain, RBD"/>
    <property type="match status" value="2"/>
</dbReference>
<dbReference type="Proteomes" id="UP001150062">
    <property type="component" value="Unassembled WGS sequence"/>
</dbReference>
<keyword evidence="5" id="KW-1185">Reference proteome</keyword>
<name>A0ABQ8XHU7_9EUKA</name>
<feature type="region of interest" description="Disordered" evidence="2">
    <location>
        <begin position="376"/>
        <end position="434"/>
    </location>
</feature>
<accession>A0ABQ8XHU7</accession>